<keyword evidence="2" id="KW-1185">Reference proteome</keyword>
<reference evidence="1 2" key="1">
    <citation type="journal article" date="2019" name="Sci. Rep.">
        <title>Orb-weaving spider Araneus ventricosus genome elucidates the spidroin gene catalogue.</title>
        <authorList>
            <person name="Kono N."/>
            <person name="Nakamura H."/>
            <person name="Ohtoshi R."/>
            <person name="Moran D.A.P."/>
            <person name="Shinohara A."/>
            <person name="Yoshida Y."/>
            <person name="Fujiwara M."/>
            <person name="Mori M."/>
            <person name="Tomita M."/>
            <person name="Arakawa K."/>
        </authorList>
    </citation>
    <scope>NUCLEOTIDE SEQUENCE [LARGE SCALE GENOMIC DNA]</scope>
</reference>
<evidence type="ECO:0000313" key="1">
    <source>
        <dbReference type="EMBL" id="GBN17992.1"/>
    </source>
</evidence>
<name>A0A4Y2LTX4_ARAVE</name>
<evidence type="ECO:0000313" key="2">
    <source>
        <dbReference type="Proteomes" id="UP000499080"/>
    </source>
</evidence>
<sequence length="80" mass="8527">MQELPDLDMLGRRSRIRVMQVFGGKRSWLCRLPGLGGIWRTAVEDMVSGGNGGYGLGGYGGYGLGGYGGYTALEVDILVV</sequence>
<gene>
    <name evidence="1" type="ORF">AVEN_246519_1</name>
</gene>
<accession>A0A4Y2LTX4</accession>
<dbReference type="EMBL" id="BGPR01006325">
    <property type="protein sequence ID" value="GBN17992.1"/>
    <property type="molecule type" value="Genomic_DNA"/>
</dbReference>
<dbReference type="Proteomes" id="UP000499080">
    <property type="component" value="Unassembled WGS sequence"/>
</dbReference>
<protein>
    <submittedName>
        <fullName evidence="1">Uncharacterized protein</fullName>
    </submittedName>
</protein>
<organism evidence="1 2">
    <name type="scientific">Araneus ventricosus</name>
    <name type="common">Orbweaver spider</name>
    <name type="synonym">Epeira ventricosa</name>
    <dbReference type="NCBI Taxonomy" id="182803"/>
    <lineage>
        <taxon>Eukaryota</taxon>
        <taxon>Metazoa</taxon>
        <taxon>Ecdysozoa</taxon>
        <taxon>Arthropoda</taxon>
        <taxon>Chelicerata</taxon>
        <taxon>Arachnida</taxon>
        <taxon>Araneae</taxon>
        <taxon>Araneomorphae</taxon>
        <taxon>Entelegynae</taxon>
        <taxon>Araneoidea</taxon>
        <taxon>Araneidae</taxon>
        <taxon>Araneus</taxon>
    </lineage>
</organism>
<proteinExistence type="predicted"/>
<comment type="caution">
    <text evidence="1">The sequence shown here is derived from an EMBL/GenBank/DDBJ whole genome shotgun (WGS) entry which is preliminary data.</text>
</comment>
<dbReference type="AlphaFoldDB" id="A0A4Y2LTX4"/>